<dbReference type="InterPro" id="IPR002813">
    <property type="entry name" value="Arg_biosynth_ArgJ"/>
</dbReference>
<dbReference type="GO" id="GO:0006592">
    <property type="term" value="P:ornithine biosynthetic process"/>
    <property type="evidence" value="ECO:0007669"/>
    <property type="project" value="TreeGrafter"/>
</dbReference>
<dbReference type="HAMAP" id="MF_01106">
    <property type="entry name" value="ArgJ"/>
    <property type="match status" value="1"/>
</dbReference>
<feature type="site" description="Involved in the stabilization of negative charge on the oxyanion by the formation of the oxyanion hole" evidence="8">
    <location>
        <position position="109"/>
    </location>
</feature>
<name>A0A2Y8ZPF1_9MICO</name>
<dbReference type="InterPro" id="IPR042195">
    <property type="entry name" value="ArgJ_beta_C"/>
</dbReference>
<feature type="binding site" evidence="8">
    <location>
        <position position="383"/>
    </location>
    <ligand>
        <name>substrate</name>
    </ligand>
</feature>
<dbReference type="UniPathway" id="UPA00068">
    <property type="reaction ID" value="UER00106"/>
</dbReference>
<evidence type="ECO:0000256" key="5">
    <source>
        <dbReference type="ARBA" id="ARBA00022679"/>
    </source>
</evidence>
<comment type="subunit">
    <text evidence="3 8">Heterotetramer of two alpha and two beta chains.</text>
</comment>
<organism evidence="9 10">
    <name type="scientific">Branchiibius hedensis</name>
    <dbReference type="NCBI Taxonomy" id="672460"/>
    <lineage>
        <taxon>Bacteria</taxon>
        <taxon>Bacillati</taxon>
        <taxon>Actinomycetota</taxon>
        <taxon>Actinomycetes</taxon>
        <taxon>Micrococcales</taxon>
        <taxon>Dermacoccaceae</taxon>
        <taxon>Branchiibius</taxon>
    </lineage>
</organism>
<evidence type="ECO:0000256" key="1">
    <source>
        <dbReference type="ARBA" id="ARBA00004496"/>
    </source>
</evidence>
<dbReference type="PANTHER" id="PTHR23100">
    <property type="entry name" value="ARGININE BIOSYNTHESIS BIFUNCTIONAL PROTEIN ARGJ"/>
    <property type="match status" value="1"/>
</dbReference>
<keyword evidence="4 8" id="KW-0963">Cytoplasm</keyword>
<proteinExistence type="inferred from homology"/>
<dbReference type="RefSeq" id="WP_109684798.1">
    <property type="nucleotide sequence ID" value="NZ_QGDN01000001.1"/>
</dbReference>
<dbReference type="EC" id="2.3.1.1" evidence="8"/>
<comment type="catalytic activity">
    <reaction evidence="8">
        <text>L-glutamate + acetyl-CoA = N-acetyl-L-glutamate + CoA + H(+)</text>
        <dbReference type="Rhea" id="RHEA:24292"/>
        <dbReference type="ChEBI" id="CHEBI:15378"/>
        <dbReference type="ChEBI" id="CHEBI:29985"/>
        <dbReference type="ChEBI" id="CHEBI:44337"/>
        <dbReference type="ChEBI" id="CHEBI:57287"/>
        <dbReference type="ChEBI" id="CHEBI:57288"/>
        <dbReference type="EC" id="2.3.1.1"/>
    </reaction>
</comment>
<evidence type="ECO:0000313" key="10">
    <source>
        <dbReference type="Proteomes" id="UP000250028"/>
    </source>
</evidence>
<feature type="site" description="Involved in the stabilization of negative charge on the oxyanion by the formation of the oxyanion hole" evidence="8">
    <location>
        <position position="110"/>
    </location>
</feature>
<evidence type="ECO:0000256" key="8">
    <source>
        <dbReference type="HAMAP-Rule" id="MF_01106"/>
    </source>
</evidence>
<dbReference type="GO" id="GO:0004042">
    <property type="term" value="F:L-glutamate N-acetyltransferase activity"/>
    <property type="evidence" value="ECO:0007669"/>
    <property type="project" value="UniProtKB-UniRule"/>
</dbReference>
<evidence type="ECO:0000313" key="9">
    <source>
        <dbReference type="EMBL" id="SSA34210.1"/>
    </source>
</evidence>
<keyword evidence="10" id="KW-1185">Reference proteome</keyword>
<feature type="binding site" evidence="8">
    <location>
        <position position="378"/>
    </location>
    <ligand>
        <name>substrate</name>
    </ligand>
</feature>
<gene>
    <name evidence="8" type="primary">argJ</name>
    <name evidence="9" type="ORF">SAMN04489750_1517</name>
</gene>
<feature type="binding site" evidence="8">
    <location>
        <position position="259"/>
    </location>
    <ligand>
        <name>substrate</name>
    </ligand>
</feature>
<sequence>MSVTAAQGFRASGVTAGLKPSGKPDVALVVNDGPDHHAAAVFTSNRVCAAPVTWSKQVVSDGRVDAVVLNSGGANAITGGQGFLDTHRTAELVAEVTGLSAGDVVVCSTGLIGELLPMPKLSAGIQVAAQKLTADGGAAAAEAIITTDTHAKTSVVQGDGWVVGGMAKGAGMLAPALATMLVVITTDAVVDDEVLDGVLRSATHVTFDRIDSDGCQSTNDTVLLMASGASGVRPTTDALATAVTQCCADLARQLIGDAEGAAHDIAIEVRTAASEADALEVARAIARNNLFKCAIFGRDPNWGRVLAAVGTTKAAFVPEQLAVSMNGVQVCRDGGVGDDRSLVDLSGREVHLAVDLNAGAETVTVWTNDLTHDYVHENSAYST</sequence>
<keyword evidence="6 8" id="KW-0068">Autocatalytic cleavage</keyword>
<feature type="chain" id="PRO_5023363314" description="Arginine biosynthesis bifunctional protein ArgJ beta chain" evidence="8">
    <location>
        <begin position="179"/>
        <end position="383"/>
    </location>
</feature>
<evidence type="ECO:0000256" key="7">
    <source>
        <dbReference type="ARBA" id="ARBA00023315"/>
    </source>
</evidence>
<keyword evidence="8" id="KW-0055">Arginine biosynthesis</keyword>
<dbReference type="Proteomes" id="UP000250028">
    <property type="component" value="Unassembled WGS sequence"/>
</dbReference>
<dbReference type="GO" id="GO:0006526">
    <property type="term" value="P:L-arginine biosynthetic process"/>
    <property type="evidence" value="ECO:0007669"/>
    <property type="project" value="UniProtKB-UniRule"/>
</dbReference>
<evidence type="ECO:0000256" key="6">
    <source>
        <dbReference type="ARBA" id="ARBA00022813"/>
    </source>
</evidence>
<feature type="binding site" evidence="8">
    <location>
        <position position="146"/>
    </location>
    <ligand>
        <name>substrate</name>
    </ligand>
</feature>
<dbReference type="GO" id="GO:0004358">
    <property type="term" value="F:L-glutamate N-acetyltransferase activity, acting on acetyl-L-ornithine as donor"/>
    <property type="evidence" value="ECO:0007669"/>
    <property type="project" value="UniProtKB-UniRule"/>
</dbReference>
<reference evidence="10" key="1">
    <citation type="submission" date="2016-10" db="EMBL/GenBank/DDBJ databases">
        <authorList>
            <person name="Varghese N."/>
            <person name="Submissions S."/>
        </authorList>
    </citation>
    <scope>NUCLEOTIDE SEQUENCE [LARGE SCALE GENOMIC DNA]</scope>
    <source>
        <strain evidence="10">DSM 22951</strain>
    </source>
</reference>
<keyword evidence="8" id="KW-0511">Multifunctional enzyme</keyword>
<comment type="similarity">
    <text evidence="2 8">Belongs to the ArgJ family.</text>
</comment>
<feature type="binding site" evidence="8">
    <location>
        <position position="179"/>
    </location>
    <ligand>
        <name>substrate</name>
    </ligand>
</feature>
<dbReference type="FunFam" id="3.10.20.340:FF:000003">
    <property type="entry name" value="Arginine biosynthesis bifunctional protein ArgJ"/>
    <property type="match status" value="1"/>
</dbReference>
<dbReference type="NCBIfam" id="TIGR00120">
    <property type="entry name" value="ArgJ"/>
    <property type="match status" value="1"/>
</dbReference>
<dbReference type="OrthoDB" id="9804242at2"/>
<dbReference type="CDD" id="cd02152">
    <property type="entry name" value="OAT"/>
    <property type="match status" value="1"/>
</dbReference>
<dbReference type="PANTHER" id="PTHR23100:SF0">
    <property type="entry name" value="ARGININE BIOSYNTHESIS BIFUNCTIONAL PROTEIN ARGJ, MITOCHONDRIAL"/>
    <property type="match status" value="1"/>
</dbReference>
<protein>
    <recommendedName>
        <fullName evidence="8">Arginine biosynthesis bifunctional protein ArgJ</fullName>
    </recommendedName>
    <domain>
        <recommendedName>
            <fullName evidence="8">Glutamate N-acetyltransferase</fullName>
            <ecNumber evidence="8">2.3.1.35</ecNumber>
        </recommendedName>
        <alternativeName>
            <fullName evidence="8">Ornithine acetyltransferase</fullName>
            <shortName evidence="8">OATase</shortName>
        </alternativeName>
        <alternativeName>
            <fullName evidence="8">Ornithine transacetylase</fullName>
        </alternativeName>
    </domain>
    <domain>
        <recommendedName>
            <fullName evidence="8">Amino-acid acetyltransferase</fullName>
            <ecNumber evidence="8">2.3.1.1</ecNumber>
        </recommendedName>
        <alternativeName>
            <fullName evidence="8">N-acetylglutamate synthase</fullName>
            <shortName evidence="8">AGSase</shortName>
        </alternativeName>
    </domain>
    <component>
        <recommendedName>
            <fullName evidence="8">Arginine biosynthesis bifunctional protein ArgJ alpha chain</fullName>
        </recommendedName>
    </component>
    <component>
        <recommendedName>
            <fullName evidence="8">Arginine biosynthesis bifunctional protein ArgJ beta chain</fullName>
        </recommendedName>
    </component>
</protein>
<keyword evidence="8" id="KW-0028">Amino-acid biosynthesis</keyword>
<evidence type="ECO:0000256" key="3">
    <source>
        <dbReference type="ARBA" id="ARBA00011475"/>
    </source>
</evidence>
<feature type="binding site" evidence="8">
    <location>
        <position position="168"/>
    </location>
    <ligand>
        <name>substrate</name>
    </ligand>
</feature>
<dbReference type="EC" id="2.3.1.35" evidence="8"/>
<dbReference type="InterPro" id="IPR016117">
    <property type="entry name" value="ArgJ-like_dom_sf"/>
</dbReference>
<dbReference type="EMBL" id="UESZ01000001">
    <property type="protein sequence ID" value="SSA34210.1"/>
    <property type="molecule type" value="Genomic_DNA"/>
</dbReference>
<feature type="active site" description="Nucleophile" evidence="8">
    <location>
        <position position="179"/>
    </location>
</feature>
<dbReference type="Gene3D" id="3.10.20.340">
    <property type="entry name" value="ArgJ beta chain, C-terminal domain"/>
    <property type="match status" value="1"/>
</dbReference>
<accession>A0A2Y8ZPF1</accession>
<dbReference type="GO" id="GO:0005737">
    <property type="term" value="C:cytoplasm"/>
    <property type="evidence" value="ECO:0007669"/>
    <property type="project" value="UniProtKB-SubCell"/>
</dbReference>
<comment type="pathway">
    <text evidence="8">Amino-acid biosynthesis; L-arginine biosynthesis; N(2)-acetyl-L-ornithine from L-glutamate: step 1/4.</text>
</comment>
<evidence type="ECO:0000256" key="2">
    <source>
        <dbReference type="ARBA" id="ARBA00006774"/>
    </source>
</evidence>
<keyword evidence="5 8" id="KW-0808">Transferase</keyword>
<feature type="site" description="Cleavage; by autolysis" evidence="8">
    <location>
        <begin position="178"/>
        <end position="179"/>
    </location>
</feature>
<keyword evidence="7 8" id="KW-0012">Acyltransferase</keyword>
<dbReference type="SUPFAM" id="SSF56266">
    <property type="entry name" value="DmpA/ArgJ-like"/>
    <property type="match status" value="1"/>
</dbReference>
<evidence type="ECO:0000256" key="4">
    <source>
        <dbReference type="ARBA" id="ARBA00022490"/>
    </source>
</evidence>
<comment type="pathway">
    <text evidence="8">Amino-acid biosynthesis; L-arginine biosynthesis; L-ornithine and N-acetyl-L-glutamate from L-glutamate and N(2)-acetyl-L-ornithine (cyclic): step 1/1.</text>
</comment>
<dbReference type="Gene3D" id="3.60.70.12">
    <property type="entry name" value="L-amino peptidase D-ALA esterase/amidase"/>
    <property type="match status" value="1"/>
</dbReference>
<dbReference type="NCBIfam" id="NF003802">
    <property type="entry name" value="PRK05388.1"/>
    <property type="match status" value="1"/>
</dbReference>
<comment type="catalytic activity">
    <reaction evidence="8">
        <text>N(2)-acetyl-L-ornithine + L-glutamate = N-acetyl-L-glutamate + L-ornithine</text>
        <dbReference type="Rhea" id="RHEA:15349"/>
        <dbReference type="ChEBI" id="CHEBI:29985"/>
        <dbReference type="ChEBI" id="CHEBI:44337"/>
        <dbReference type="ChEBI" id="CHEBI:46911"/>
        <dbReference type="ChEBI" id="CHEBI:57805"/>
        <dbReference type="EC" id="2.3.1.35"/>
    </reaction>
</comment>
<dbReference type="AlphaFoldDB" id="A0A2Y8ZPF1"/>
<dbReference type="Pfam" id="PF01960">
    <property type="entry name" value="ArgJ"/>
    <property type="match status" value="1"/>
</dbReference>
<feature type="chain" id="PRO_5023363315" description="Arginine biosynthesis bifunctional protein ArgJ alpha chain" evidence="8">
    <location>
        <begin position="1"/>
        <end position="178"/>
    </location>
</feature>
<comment type="subcellular location">
    <subcellularLocation>
        <location evidence="1 8">Cytoplasm</location>
    </subcellularLocation>
</comment>
<comment type="function">
    <text evidence="8">Catalyzes two activities which are involved in the cyclic version of arginine biosynthesis: the synthesis of N-acetylglutamate from glutamate and acetyl-CoA as the acetyl donor, and of ornithine by transacetylation between N(2)-acetylornithine and glutamate.</text>
</comment>